<keyword evidence="1" id="KW-0808">Transferase</keyword>
<keyword evidence="5" id="KW-0833">Ubl conjugation pathway</keyword>
<dbReference type="WBParaSite" id="PSU_v2.g7580.t1">
    <property type="protein sequence ID" value="PSU_v2.g7580.t1"/>
    <property type="gene ID" value="PSU_v2.g7580"/>
</dbReference>
<evidence type="ECO:0000256" key="4">
    <source>
        <dbReference type="ARBA" id="ARBA00022771"/>
    </source>
</evidence>
<evidence type="ECO:0000256" key="3">
    <source>
        <dbReference type="ARBA" id="ARBA00022737"/>
    </source>
</evidence>
<proteinExistence type="predicted"/>
<dbReference type="PANTHER" id="PTHR31063:SF4">
    <property type="entry name" value="IBR DOMAIN-CONTAINING PROTEIN"/>
    <property type="match status" value="1"/>
</dbReference>
<feature type="region of interest" description="Disordered" evidence="8">
    <location>
        <begin position="150"/>
        <end position="189"/>
    </location>
</feature>
<dbReference type="GO" id="GO:0008270">
    <property type="term" value="F:zinc ion binding"/>
    <property type="evidence" value="ECO:0007669"/>
    <property type="project" value="UniProtKB-KW"/>
</dbReference>
<evidence type="ECO:0000256" key="1">
    <source>
        <dbReference type="ARBA" id="ARBA00022679"/>
    </source>
</evidence>
<name>A0A914Z5F5_9BILA</name>
<dbReference type="InterPro" id="IPR044066">
    <property type="entry name" value="TRIAD_supradom"/>
</dbReference>
<feature type="domain" description="RING-type" evidence="9">
    <location>
        <begin position="552"/>
        <end position="596"/>
    </location>
</feature>
<evidence type="ECO:0000256" key="2">
    <source>
        <dbReference type="ARBA" id="ARBA00022723"/>
    </source>
</evidence>
<keyword evidence="6" id="KW-0862">Zinc</keyword>
<dbReference type="GO" id="GO:0016740">
    <property type="term" value="F:transferase activity"/>
    <property type="evidence" value="ECO:0007669"/>
    <property type="project" value="UniProtKB-KW"/>
</dbReference>
<evidence type="ECO:0000259" key="10">
    <source>
        <dbReference type="PROSITE" id="PS51873"/>
    </source>
</evidence>
<feature type="compositionally biased region" description="Basic and acidic residues" evidence="8">
    <location>
        <begin position="213"/>
        <end position="225"/>
    </location>
</feature>
<evidence type="ECO:0000256" key="8">
    <source>
        <dbReference type="SAM" id="MobiDB-lite"/>
    </source>
</evidence>
<evidence type="ECO:0000313" key="11">
    <source>
        <dbReference type="Proteomes" id="UP000887577"/>
    </source>
</evidence>
<dbReference type="AlphaFoldDB" id="A0A914Z5F5"/>
<evidence type="ECO:0000256" key="5">
    <source>
        <dbReference type="ARBA" id="ARBA00022786"/>
    </source>
</evidence>
<dbReference type="InterPro" id="IPR017907">
    <property type="entry name" value="Znf_RING_CS"/>
</dbReference>
<reference evidence="12" key="1">
    <citation type="submission" date="2022-11" db="UniProtKB">
        <authorList>
            <consortium name="WormBaseParasite"/>
        </authorList>
    </citation>
    <scope>IDENTIFICATION</scope>
</reference>
<keyword evidence="2" id="KW-0479">Metal-binding</keyword>
<feature type="region of interest" description="Disordered" evidence="8">
    <location>
        <begin position="206"/>
        <end position="225"/>
    </location>
</feature>
<dbReference type="PROSITE" id="PS51873">
    <property type="entry name" value="TRIAD"/>
    <property type="match status" value="1"/>
</dbReference>
<dbReference type="InterPro" id="IPR001841">
    <property type="entry name" value="Znf_RING"/>
</dbReference>
<accession>A0A914Z5F5</accession>
<dbReference type="PROSITE" id="PS50089">
    <property type="entry name" value="ZF_RING_2"/>
    <property type="match status" value="1"/>
</dbReference>
<protein>
    <submittedName>
        <fullName evidence="12">RING-type domain-containing protein</fullName>
    </submittedName>
</protein>
<dbReference type="Gene3D" id="3.30.40.10">
    <property type="entry name" value="Zinc/RING finger domain, C3HC4 (zinc finger)"/>
    <property type="match status" value="1"/>
</dbReference>
<dbReference type="PROSITE" id="PS00518">
    <property type="entry name" value="ZF_RING_1"/>
    <property type="match status" value="1"/>
</dbReference>
<feature type="compositionally biased region" description="Basic residues" evidence="8">
    <location>
        <begin position="156"/>
        <end position="165"/>
    </location>
</feature>
<keyword evidence="11" id="KW-1185">Reference proteome</keyword>
<keyword evidence="4 7" id="KW-0863">Zinc-finger</keyword>
<keyword evidence="3" id="KW-0677">Repeat</keyword>
<dbReference type="SUPFAM" id="SSF57850">
    <property type="entry name" value="RING/U-box"/>
    <property type="match status" value="2"/>
</dbReference>
<sequence>MGDLAYLQEKPSIGRKSGGGGAKAKRNTYIKHLLKQNENRAVVGKVLTNDKELSKKRRDRLLSSLNDDLSVDVEYSLNRKNRWETISTAADLVKASEEPEGIVVSGIDAHYGIGLSKVSAYHQLDADGFVNTKKCSKPLNGVALESLLRNSNEKQRGKKRSKRLALAKLAPPPPSSNDDNGDGDDADKKPHVRYIFRKPHPIPQLFGGSLFKRPSERSSQKTRGRMDKIDAEYLDDIEMTRSLLHNDQDEYDMSASVAALYKAPKAQTFSLADFIKDSSPPVMVHSKSIESIADSSDKGDSDKISATTSSSAAAAAATSSKTKMASKAYFEEFEILKQQFGISNFIESFEKLNLRSELKFRWLNDEKTRCVFDLTHLLDEHTFKIAMVVVVEALKSKEGYLRVLLNGSFGCPSDVTEFVKQSTFKSPMDFIEEFVKKVQKSYNDARQSTKNSSLASYNSVFHGHQLTLPVDPCGDYKIIEDAAARSPTVEAIIIDAPESEEDEYDDDEMEGFEEFEVIEMDDIISEVDEDEEKAEPKAFEEPEIIEDYDSGCDMCPEGNDDELIVLDSCGHRFCRTCIRSDLTDAIIRKSAYPLMCLHENCGTPINLDFLVTILPLSIVEYYFRFAFMAENISDGKSVVECPHCHGSAAINKKPTFGSVKCTKCSICFCARCDREPHFPLSCQQMDIWEKKFEKQYPVDVSRQTQGKTYKCECGEMIQNPKGLRQVTCNGCKNSYQWKTGEAIVRDGIGATNKKPLIPFDVETLPNNIAGEFSKVCSISRTLRYDLTANRQITKNLCKVVDFRLKQAFIEIRKTALHILEYGFAWLYLNNKRGQKSTPWSSIKTQLTLLRTKLDALHSQIVNGQTDGIEAKINELNTLTQKCLDDFVVVVHA</sequence>
<evidence type="ECO:0000313" key="12">
    <source>
        <dbReference type="WBParaSite" id="PSU_v2.g7580.t1"/>
    </source>
</evidence>
<dbReference type="CDD" id="cd20335">
    <property type="entry name" value="BRcat_RBR"/>
    <property type="match status" value="1"/>
</dbReference>
<evidence type="ECO:0000256" key="6">
    <source>
        <dbReference type="ARBA" id="ARBA00022833"/>
    </source>
</evidence>
<dbReference type="Proteomes" id="UP000887577">
    <property type="component" value="Unplaced"/>
</dbReference>
<dbReference type="InterPro" id="IPR013083">
    <property type="entry name" value="Znf_RING/FYVE/PHD"/>
</dbReference>
<organism evidence="11 12">
    <name type="scientific">Panagrolaimus superbus</name>
    <dbReference type="NCBI Taxonomy" id="310955"/>
    <lineage>
        <taxon>Eukaryota</taxon>
        <taxon>Metazoa</taxon>
        <taxon>Ecdysozoa</taxon>
        <taxon>Nematoda</taxon>
        <taxon>Chromadorea</taxon>
        <taxon>Rhabditida</taxon>
        <taxon>Tylenchina</taxon>
        <taxon>Panagrolaimomorpha</taxon>
        <taxon>Panagrolaimoidea</taxon>
        <taxon>Panagrolaimidae</taxon>
        <taxon>Panagrolaimus</taxon>
    </lineage>
</organism>
<feature type="domain" description="RING-type" evidence="10">
    <location>
        <begin position="546"/>
        <end position="760"/>
    </location>
</feature>
<evidence type="ECO:0000259" key="9">
    <source>
        <dbReference type="PROSITE" id="PS50089"/>
    </source>
</evidence>
<evidence type="ECO:0000256" key="7">
    <source>
        <dbReference type="PROSITE-ProRule" id="PRU00175"/>
    </source>
</evidence>
<dbReference type="PANTHER" id="PTHR31063">
    <property type="entry name" value="PROTEIN CBG08668"/>
    <property type="match status" value="1"/>
</dbReference>